<dbReference type="InterPro" id="IPR009080">
    <property type="entry name" value="tRNAsynth_Ia_anticodon-bd"/>
</dbReference>
<dbReference type="InterPro" id="IPR001412">
    <property type="entry name" value="aa-tRNA-synth_I_CS"/>
</dbReference>
<evidence type="ECO:0000256" key="2">
    <source>
        <dbReference type="ARBA" id="ARBA00004514"/>
    </source>
</evidence>
<keyword evidence="8 17" id="KW-0547">Nucleotide-binding</keyword>
<dbReference type="InterPro" id="IPR023586">
    <property type="entry name" value="Ile-tRNA-ligase_type2"/>
</dbReference>
<evidence type="ECO:0000256" key="17">
    <source>
        <dbReference type="RuleBase" id="RU363035"/>
    </source>
</evidence>
<comment type="catalytic activity">
    <reaction evidence="14">
        <text>tRNA(Ile) + L-isoleucine + ATP = L-isoleucyl-tRNA(Ile) + AMP + diphosphate</text>
        <dbReference type="Rhea" id="RHEA:11060"/>
        <dbReference type="Rhea" id="RHEA-COMP:9666"/>
        <dbReference type="Rhea" id="RHEA-COMP:9695"/>
        <dbReference type="ChEBI" id="CHEBI:30616"/>
        <dbReference type="ChEBI" id="CHEBI:33019"/>
        <dbReference type="ChEBI" id="CHEBI:58045"/>
        <dbReference type="ChEBI" id="CHEBI:78442"/>
        <dbReference type="ChEBI" id="CHEBI:78528"/>
        <dbReference type="ChEBI" id="CHEBI:456215"/>
        <dbReference type="EC" id="6.1.1.5"/>
    </reaction>
</comment>
<sequence>MVEAAAEYLNFPKEEEKILEFWKEIDVFHECLKQSKGKPRFSFYDGPPFATGLPHYGHILAGAIKDVVTRYAHQTGHHVERRFGWDTHGLPVEFEIDKLLGIKGPEDVAKMGIDKYNAECRKIVMRYASDWETIVTRLGRWIDFKNDYKTLYPWFMESVWWVFSELWNKGMVYRGVKVMPFSTACSTPLSNFESGQNYKEVVDPAVIVSFPLENDPSVSLVAWTTTPWTLPSNLALCVNPTLIYVKVKDSNDKIFILMEARLNILFKKKEDYVILDQFPGEKLKGLKYKPIFSYFKQCESAFLILTDGYVSAESGTGIVHQAPYFGEDDYRVCLAAGVITKDQDIICPVDGSGRFVHPVTDFQGQYVKDADKNIIKYLKETGRLISASSIKHSYPFCWRSETPLIYKAVPSWFIRVQQMSQDLLACNKATYWVPNFVKEKRFGNWLKDARDWAVSRNRYWGTPIPLWVSEDGKEIVCISSIEQLHKMTGVLVTDLHRETVDKLTIPSARPGYPPLQRITEVFDCWFESGSMPYAQQHYPFENKKEFLEKFPADFIAEGIDQTRGWFYTLLVISTALFNKPPFKNLIANGLVLASDGQKMSKRKKNYPDPLEVVNKFGADALRLYLINSPVVRAENLRFKEEGVKEILKDLFLPWYNAYRFFIQNIQYSSDEMYKPNKNYYSVPSENKMDRWITSWTQSLIAFVRREMSAYRLYTVAPRLVKFIDVLTNWYVRLNRQRLKGECGHADRQQSLDTLYHVLMTMVCLMAPYTPFISELMYQNLKKIENLKERSVHFHMVPIVQEHLIDKNIELSVSNMQNIIEMGRVMRDRKTIPIKYPLPDLMIVADDPKIIENIKEFRNYIEKELNVKSISFTKNKSRYVKLRAEPDHKTLGSRLKSDFKRVTAAIRELTNEQLQAWQNEVSAVIGENDDDKKPTLKVLEYELDATEFRILYDFTGPEAEEMAKKYEAQLDNDILVLLNVTPDQSMMDEGTAREIINRVQKLRKKAHLIPTDVITVYYNISPTGELSRVAKEWNDFIVNSLKVQFIDGPAVGNIIIEETQTLKEANLKIVLTKENSDQNSLPVCKFVNVELQGLFGRYGASNSLTILLENPVGKNILTIDSFTKEVKNAFGLFGIDFVIKSADGKILNNDLFNKINNELIIIQKNNTFLENVAVHQKTLPITQFINAKHGSETGTVLLHESDDKNDLTMLKPKVASIFNLKTNEFNLIKENNFVSIQLNK</sequence>
<evidence type="ECO:0000256" key="11">
    <source>
        <dbReference type="ARBA" id="ARBA00022990"/>
    </source>
</evidence>
<dbReference type="FunFam" id="3.40.50.620:FF:000050">
    <property type="entry name" value="Isoleucyl-tRNA synthetase,cytoplasmic"/>
    <property type="match status" value="1"/>
</dbReference>
<evidence type="ECO:0000256" key="12">
    <source>
        <dbReference type="ARBA" id="ARBA00023146"/>
    </source>
</evidence>
<evidence type="ECO:0000256" key="14">
    <source>
        <dbReference type="ARBA" id="ARBA00048359"/>
    </source>
</evidence>
<keyword evidence="5" id="KW-0963">Cytoplasm</keyword>
<evidence type="ECO:0000259" key="20">
    <source>
        <dbReference type="Pfam" id="PF23567"/>
    </source>
</evidence>
<evidence type="ECO:0000256" key="16">
    <source>
        <dbReference type="ARBA" id="ARBA00069879"/>
    </source>
</evidence>
<dbReference type="InterPro" id="IPR002300">
    <property type="entry name" value="aa-tRNA-synth_Ia"/>
</dbReference>
<dbReference type="EC" id="6.1.1.5" evidence="4"/>
<keyword evidence="12 17" id="KW-0030">Aminoacyl-tRNA synthetase</keyword>
<gene>
    <name evidence="21" type="ORF">CINCED_3A022202</name>
</gene>
<dbReference type="GO" id="GO:0004822">
    <property type="term" value="F:isoleucine-tRNA ligase activity"/>
    <property type="evidence" value="ECO:0007669"/>
    <property type="project" value="UniProtKB-EC"/>
</dbReference>
<dbReference type="Pfam" id="PF23567">
    <property type="entry name" value="Ubiquitin_IARS1"/>
    <property type="match status" value="1"/>
</dbReference>
<dbReference type="GO" id="GO:0002161">
    <property type="term" value="F:aminoacyl-tRNA deacylase activity"/>
    <property type="evidence" value="ECO:0007669"/>
    <property type="project" value="InterPro"/>
</dbReference>
<dbReference type="Pfam" id="PF00133">
    <property type="entry name" value="tRNA-synt_1"/>
    <property type="match status" value="1"/>
</dbReference>
<dbReference type="GO" id="GO:0000049">
    <property type="term" value="F:tRNA binding"/>
    <property type="evidence" value="ECO:0007669"/>
    <property type="project" value="InterPro"/>
</dbReference>
<dbReference type="GO" id="GO:0006428">
    <property type="term" value="P:isoleucyl-tRNA aminoacylation"/>
    <property type="evidence" value="ECO:0007669"/>
    <property type="project" value="InterPro"/>
</dbReference>
<evidence type="ECO:0000256" key="7">
    <source>
        <dbReference type="ARBA" id="ARBA00022598"/>
    </source>
</evidence>
<dbReference type="OrthoDB" id="1706657at2759"/>
<keyword evidence="9 17" id="KW-0067">ATP-binding</keyword>
<dbReference type="AlphaFoldDB" id="A0A5E4MV96"/>
<dbReference type="CDD" id="cd07961">
    <property type="entry name" value="Anticodon_Ia_Ile_ABEc"/>
    <property type="match status" value="1"/>
</dbReference>
<dbReference type="InterPro" id="IPR013155">
    <property type="entry name" value="M/V/L/I-tRNA-synth_anticd-bd"/>
</dbReference>
<dbReference type="InterPro" id="IPR014729">
    <property type="entry name" value="Rossmann-like_a/b/a_fold"/>
</dbReference>
<dbReference type="SUPFAM" id="SSF47323">
    <property type="entry name" value="Anticodon-binding domain of a subclass of class I aminoacyl-tRNA synthetases"/>
    <property type="match status" value="1"/>
</dbReference>
<proteinExistence type="inferred from homology"/>
<evidence type="ECO:0000313" key="21">
    <source>
        <dbReference type="EMBL" id="VVC35341.1"/>
    </source>
</evidence>
<dbReference type="FunFam" id="1.10.730.10:FF:000004">
    <property type="entry name" value="Isoleucyl-tRNA synthetase, cytoplasmic"/>
    <property type="match status" value="1"/>
</dbReference>
<dbReference type="GO" id="GO:0005524">
    <property type="term" value="F:ATP binding"/>
    <property type="evidence" value="ECO:0007669"/>
    <property type="project" value="UniProtKB-KW"/>
</dbReference>
<evidence type="ECO:0000256" key="10">
    <source>
        <dbReference type="ARBA" id="ARBA00022917"/>
    </source>
</evidence>
<feature type="domain" description="Methionyl/Valyl/Leucyl/Isoleucyl-tRNA synthetase anticodon-binding" evidence="19">
    <location>
        <begin position="689"/>
        <end position="837"/>
    </location>
</feature>
<accession>A0A5E4MV96</accession>
<evidence type="ECO:0000256" key="6">
    <source>
        <dbReference type="ARBA" id="ARBA00022553"/>
    </source>
</evidence>
<protein>
    <recommendedName>
        <fullName evidence="16">Isoleucine--tRNA ligase, cytoplasmic</fullName>
        <ecNumber evidence="4">6.1.1.5</ecNumber>
    </recommendedName>
    <alternativeName>
        <fullName evidence="13">Isoleucyl-tRNA synthetase</fullName>
    </alternativeName>
</protein>
<keyword evidence="10 17" id="KW-0648">Protein biosynthesis</keyword>
<dbReference type="InterPro" id="IPR002301">
    <property type="entry name" value="Ile-tRNA-ligase"/>
</dbReference>
<dbReference type="PRINTS" id="PR00984">
    <property type="entry name" value="TRNASYNTHILE"/>
</dbReference>
<dbReference type="NCBIfam" id="TIGR00392">
    <property type="entry name" value="ileS"/>
    <property type="match status" value="1"/>
</dbReference>
<dbReference type="PROSITE" id="PS00178">
    <property type="entry name" value="AA_TRNA_LIGASE_I"/>
    <property type="match status" value="1"/>
</dbReference>
<feature type="domain" description="Isoleucine--tRNA ligase cytoplasmic ubiquitin-like" evidence="20">
    <location>
        <begin position="1081"/>
        <end position="1135"/>
    </location>
</feature>
<evidence type="ECO:0000256" key="15">
    <source>
        <dbReference type="ARBA" id="ARBA00063494"/>
    </source>
</evidence>
<comment type="subcellular location">
    <subcellularLocation>
        <location evidence="2">Cytoplasm</location>
        <location evidence="2">Cytosol</location>
    </subcellularLocation>
</comment>
<name>A0A5E4MV96_9HEMI</name>
<evidence type="ECO:0000256" key="13">
    <source>
        <dbReference type="ARBA" id="ARBA00032665"/>
    </source>
</evidence>
<keyword evidence="11" id="KW-0007">Acetylation</keyword>
<dbReference type="FunFam" id="3.40.50.620:FF:000414">
    <property type="entry name" value="Isoleucine--tRNA ligase, cytoplasmic-like"/>
    <property type="match status" value="1"/>
</dbReference>
<keyword evidence="6" id="KW-0597">Phosphoprotein</keyword>
<evidence type="ECO:0000259" key="18">
    <source>
        <dbReference type="Pfam" id="PF00133"/>
    </source>
</evidence>
<dbReference type="EMBL" id="CABPRJ010001426">
    <property type="protein sequence ID" value="VVC35341.1"/>
    <property type="molecule type" value="Genomic_DNA"/>
</dbReference>
<dbReference type="Proteomes" id="UP000325440">
    <property type="component" value="Unassembled WGS sequence"/>
</dbReference>
<dbReference type="Gene3D" id="1.10.730.10">
    <property type="entry name" value="Isoleucyl-tRNA Synthetase, Domain 1"/>
    <property type="match status" value="1"/>
</dbReference>
<evidence type="ECO:0000256" key="3">
    <source>
        <dbReference type="ARBA" id="ARBA00005594"/>
    </source>
</evidence>
<evidence type="ECO:0000313" key="22">
    <source>
        <dbReference type="Proteomes" id="UP000325440"/>
    </source>
</evidence>
<dbReference type="PANTHER" id="PTHR42780:SF1">
    <property type="entry name" value="ISOLEUCINE--TRNA LIGASE, CYTOPLASMIC"/>
    <property type="match status" value="1"/>
</dbReference>
<dbReference type="InterPro" id="IPR009008">
    <property type="entry name" value="Val/Leu/Ile-tRNA-synth_edit"/>
</dbReference>
<dbReference type="GO" id="GO:0017101">
    <property type="term" value="C:aminoacyl-tRNA synthetase multienzyme complex"/>
    <property type="evidence" value="ECO:0007669"/>
    <property type="project" value="UniProtKB-ARBA"/>
</dbReference>
<evidence type="ECO:0000256" key="8">
    <source>
        <dbReference type="ARBA" id="ARBA00022741"/>
    </source>
</evidence>
<evidence type="ECO:0000259" key="19">
    <source>
        <dbReference type="Pfam" id="PF08264"/>
    </source>
</evidence>
<dbReference type="Pfam" id="PF08264">
    <property type="entry name" value="Anticodon_1"/>
    <property type="match status" value="1"/>
</dbReference>
<dbReference type="SUPFAM" id="SSF50677">
    <property type="entry name" value="ValRS/IleRS/LeuRS editing domain"/>
    <property type="match status" value="1"/>
</dbReference>
<organism evidence="21 22">
    <name type="scientific">Cinara cedri</name>
    <dbReference type="NCBI Taxonomy" id="506608"/>
    <lineage>
        <taxon>Eukaryota</taxon>
        <taxon>Metazoa</taxon>
        <taxon>Ecdysozoa</taxon>
        <taxon>Arthropoda</taxon>
        <taxon>Hexapoda</taxon>
        <taxon>Insecta</taxon>
        <taxon>Pterygota</taxon>
        <taxon>Neoptera</taxon>
        <taxon>Paraneoptera</taxon>
        <taxon>Hemiptera</taxon>
        <taxon>Sternorrhyncha</taxon>
        <taxon>Aphidomorpha</taxon>
        <taxon>Aphidoidea</taxon>
        <taxon>Aphididae</taxon>
        <taxon>Lachninae</taxon>
        <taxon>Cinara</taxon>
    </lineage>
</organism>
<comment type="function">
    <text evidence="1">Catalyzes the specific attachment of an amino acid to its cognate tRNA in a 2 step reaction: the amino acid (AA) is first activated by ATP to form AA-AMP and then transferred to the acceptor end of the tRNA.</text>
</comment>
<evidence type="ECO:0000256" key="5">
    <source>
        <dbReference type="ARBA" id="ARBA00022490"/>
    </source>
</evidence>
<evidence type="ECO:0000256" key="1">
    <source>
        <dbReference type="ARBA" id="ARBA00003170"/>
    </source>
</evidence>
<dbReference type="InterPro" id="IPR057033">
    <property type="entry name" value="Ubiquitin_IARS1"/>
</dbReference>
<evidence type="ECO:0000256" key="4">
    <source>
        <dbReference type="ARBA" id="ARBA00013165"/>
    </source>
</evidence>
<comment type="subunit">
    <text evidence="15">Part of a multisubunit complex that groups tRNA ligases for Arg (RARS1), Asp (DARS1), Gln (QARS1), Ile (IARS1), Leu (LARS1), Lys (KARS1), Met (MARS1) the bifunctional ligase for Glu and Pro (EPRS1) and the auxiliary subunits AIMP1/p43, AIMP2/p38 and EEF1E1/p18.</text>
</comment>
<keyword evidence="22" id="KW-1185">Reference proteome</keyword>
<dbReference type="HAMAP" id="MF_02003">
    <property type="entry name" value="Ile_tRNA_synth_type2"/>
    <property type="match status" value="1"/>
</dbReference>
<dbReference type="GO" id="GO:0005829">
    <property type="term" value="C:cytosol"/>
    <property type="evidence" value="ECO:0007669"/>
    <property type="project" value="UniProtKB-SubCell"/>
</dbReference>
<dbReference type="InterPro" id="IPR033709">
    <property type="entry name" value="Anticodon_Ile_ABEc"/>
</dbReference>
<evidence type="ECO:0000256" key="9">
    <source>
        <dbReference type="ARBA" id="ARBA00022840"/>
    </source>
</evidence>
<feature type="domain" description="Aminoacyl-tRNA synthetase class Ia" evidence="18">
    <location>
        <begin position="17"/>
        <end position="636"/>
    </location>
</feature>
<dbReference type="SUPFAM" id="SSF52374">
    <property type="entry name" value="Nucleotidylyl transferase"/>
    <property type="match status" value="1"/>
</dbReference>
<reference evidence="21 22" key="1">
    <citation type="submission" date="2019-08" db="EMBL/GenBank/DDBJ databases">
        <authorList>
            <person name="Alioto T."/>
            <person name="Alioto T."/>
            <person name="Gomez Garrido J."/>
        </authorList>
    </citation>
    <scope>NUCLEOTIDE SEQUENCE [LARGE SCALE GENOMIC DNA]</scope>
</reference>
<keyword evidence="7 17" id="KW-0436">Ligase</keyword>
<comment type="similarity">
    <text evidence="3 17">Belongs to the class-I aminoacyl-tRNA synthetase family.</text>
</comment>
<dbReference type="Gene3D" id="3.40.50.620">
    <property type="entry name" value="HUPs"/>
    <property type="match status" value="2"/>
</dbReference>
<dbReference type="Pfam" id="PF19302">
    <property type="entry name" value="DUF5915"/>
    <property type="match status" value="1"/>
</dbReference>
<dbReference type="PANTHER" id="PTHR42780">
    <property type="entry name" value="SOLEUCYL-TRNA SYNTHETASE"/>
    <property type="match status" value="1"/>
</dbReference>
<dbReference type="CDD" id="cd00818">
    <property type="entry name" value="IleRS_core"/>
    <property type="match status" value="1"/>
</dbReference>